<evidence type="ECO:0000256" key="3">
    <source>
        <dbReference type="ARBA" id="ARBA00022679"/>
    </source>
</evidence>
<dbReference type="PIRSF" id="PIRSF000538">
    <property type="entry name" value="GlpK"/>
    <property type="match status" value="1"/>
</dbReference>
<dbReference type="InterPro" id="IPR050406">
    <property type="entry name" value="FGGY_Carb_Kinase"/>
</dbReference>
<dbReference type="Proteomes" id="UP001501475">
    <property type="component" value="Unassembled WGS sequence"/>
</dbReference>
<keyword evidence="4 6" id="KW-0418">Kinase</keyword>
<dbReference type="GO" id="GO:0016301">
    <property type="term" value="F:kinase activity"/>
    <property type="evidence" value="ECO:0007669"/>
    <property type="project" value="UniProtKB-KW"/>
</dbReference>
<feature type="domain" description="Carbohydrate kinase FGGY N-terminal" evidence="5">
    <location>
        <begin position="31"/>
        <end position="267"/>
    </location>
</feature>
<comment type="caution">
    <text evidence="6">The sequence shown here is derived from an EMBL/GenBank/DDBJ whole genome shotgun (WGS) entry which is preliminary data.</text>
</comment>
<dbReference type="Pfam" id="PF00370">
    <property type="entry name" value="FGGY_N"/>
    <property type="match status" value="1"/>
</dbReference>
<dbReference type="CDD" id="cd07773">
    <property type="entry name" value="ASKHA_NBD_FGGY_FK"/>
    <property type="match status" value="1"/>
</dbReference>
<reference evidence="6 7" key="1">
    <citation type="journal article" date="2019" name="Int. J. Syst. Evol. Microbiol.">
        <title>The Global Catalogue of Microorganisms (GCM) 10K type strain sequencing project: providing services to taxonomists for standard genome sequencing and annotation.</title>
        <authorList>
            <consortium name="The Broad Institute Genomics Platform"/>
            <consortium name="The Broad Institute Genome Sequencing Center for Infectious Disease"/>
            <person name="Wu L."/>
            <person name="Ma J."/>
        </authorList>
    </citation>
    <scope>NUCLEOTIDE SEQUENCE [LARGE SCALE GENOMIC DNA]</scope>
    <source>
        <strain evidence="6 7">JCM 15591</strain>
    </source>
</reference>
<evidence type="ECO:0000313" key="6">
    <source>
        <dbReference type="EMBL" id="GAA1772505.1"/>
    </source>
</evidence>
<keyword evidence="2" id="KW-0119">Carbohydrate metabolism</keyword>
<dbReference type="InterPro" id="IPR018484">
    <property type="entry name" value="FGGY_N"/>
</dbReference>
<dbReference type="EMBL" id="BAAAPN010000094">
    <property type="protein sequence ID" value="GAA1772505.1"/>
    <property type="molecule type" value="Genomic_DNA"/>
</dbReference>
<protein>
    <submittedName>
        <fullName evidence="6">FGGY family carbohydrate kinase</fullName>
    </submittedName>
</protein>
<dbReference type="PANTHER" id="PTHR43095">
    <property type="entry name" value="SUGAR KINASE"/>
    <property type="match status" value="1"/>
</dbReference>
<dbReference type="SUPFAM" id="SSF53067">
    <property type="entry name" value="Actin-like ATPase domain"/>
    <property type="match status" value="2"/>
</dbReference>
<name>A0ABN2L2A6_9MICO</name>
<gene>
    <name evidence="6" type="ORF">GCM10009810_32320</name>
</gene>
<dbReference type="InterPro" id="IPR043129">
    <property type="entry name" value="ATPase_NBD"/>
</dbReference>
<dbReference type="Gene3D" id="3.30.420.40">
    <property type="match status" value="2"/>
</dbReference>
<comment type="similarity">
    <text evidence="1">Belongs to the FGGY kinase family.</text>
</comment>
<keyword evidence="2" id="KW-0859">Xylose metabolism</keyword>
<accession>A0ABN2L2A6</accession>
<proteinExistence type="inferred from homology"/>
<evidence type="ECO:0000313" key="7">
    <source>
        <dbReference type="Proteomes" id="UP001501475"/>
    </source>
</evidence>
<evidence type="ECO:0000256" key="1">
    <source>
        <dbReference type="ARBA" id="ARBA00009156"/>
    </source>
</evidence>
<dbReference type="InterPro" id="IPR000577">
    <property type="entry name" value="Carb_kinase_FGGY"/>
</dbReference>
<keyword evidence="7" id="KW-1185">Reference proteome</keyword>
<evidence type="ECO:0000259" key="5">
    <source>
        <dbReference type="Pfam" id="PF00370"/>
    </source>
</evidence>
<dbReference type="PANTHER" id="PTHR43095:SF5">
    <property type="entry name" value="XYLULOSE KINASE"/>
    <property type="match status" value="1"/>
</dbReference>
<evidence type="ECO:0000256" key="2">
    <source>
        <dbReference type="ARBA" id="ARBA00022629"/>
    </source>
</evidence>
<organism evidence="6 7">
    <name type="scientific">Nostocoides vanveenii</name>
    <dbReference type="NCBI Taxonomy" id="330835"/>
    <lineage>
        <taxon>Bacteria</taxon>
        <taxon>Bacillati</taxon>
        <taxon>Actinomycetota</taxon>
        <taxon>Actinomycetes</taxon>
        <taxon>Micrococcales</taxon>
        <taxon>Intrasporangiaceae</taxon>
        <taxon>Nostocoides</taxon>
    </lineage>
</organism>
<evidence type="ECO:0000256" key="4">
    <source>
        <dbReference type="ARBA" id="ARBA00022777"/>
    </source>
</evidence>
<keyword evidence="3" id="KW-0808">Transferase</keyword>
<sequence length="467" mass="47549">MTTHQAIVYNHSQCNPTIHNLGDELPDGLLAGIDAGTTSVKVLLMTPDGRDVAVGRAPTTWSRTAQGEETTAETLTGAAQAALADALAQAPGARILGIGVASMAESGVLVDSADVPLAPVIAWHDTRDSAELAGLIATLSGEEFSRRTGLPLWTQWSATKHRWMRAHLPETARATRRYNVAEWIIRGLGGDPVTEFSLASRTGWLDLHTGRPWAESLAWSGAPDSLLGDLVDAGVPVGHAQGAGPLAAISGAVLTIAGHDHQTAAVGLGAHRPGDEFDSAGTAEAILRTSHPNLLDSTVADLAAAGITVGRHAAPGRWCLLGATQGGLILGRVQHALGVDRDGLAALDDAAAAAADVPTAITLGPGAGDVQINPAATPGEVWRAATRAVTGQAAALSDRLTAASGPRADLVVAGGWTNSRAVMAAKTDAFGDFRRATVPEAGCRGAALFAGVAAGLYTDLDAAPAPA</sequence>